<evidence type="ECO:0000313" key="1">
    <source>
        <dbReference type="EMBL" id="CAK9143875.1"/>
    </source>
</evidence>
<protein>
    <submittedName>
        <fullName evidence="1">Uncharacterized protein</fullName>
    </submittedName>
</protein>
<gene>
    <name evidence="1" type="ORF">ILEXP_LOCUS11612</name>
</gene>
<comment type="caution">
    <text evidence="1">The sequence shown here is derived from an EMBL/GenBank/DDBJ whole genome shotgun (WGS) entry which is preliminary data.</text>
</comment>
<accession>A0ABC8RGX9</accession>
<dbReference type="AlphaFoldDB" id="A0ABC8RGX9"/>
<dbReference type="EMBL" id="CAUOFW020001346">
    <property type="protein sequence ID" value="CAK9143875.1"/>
    <property type="molecule type" value="Genomic_DNA"/>
</dbReference>
<proteinExistence type="predicted"/>
<dbReference type="Proteomes" id="UP001642360">
    <property type="component" value="Unassembled WGS sequence"/>
</dbReference>
<evidence type="ECO:0000313" key="2">
    <source>
        <dbReference type="Proteomes" id="UP001642360"/>
    </source>
</evidence>
<organism evidence="1 2">
    <name type="scientific">Ilex paraguariensis</name>
    <name type="common">yerba mate</name>
    <dbReference type="NCBI Taxonomy" id="185542"/>
    <lineage>
        <taxon>Eukaryota</taxon>
        <taxon>Viridiplantae</taxon>
        <taxon>Streptophyta</taxon>
        <taxon>Embryophyta</taxon>
        <taxon>Tracheophyta</taxon>
        <taxon>Spermatophyta</taxon>
        <taxon>Magnoliopsida</taxon>
        <taxon>eudicotyledons</taxon>
        <taxon>Gunneridae</taxon>
        <taxon>Pentapetalae</taxon>
        <taxon>asterids</taxon>
        <taxon>campanulids</taxon>
        <taxon>Aquifoliales</taxon>
        <taxon>Aquifoliaceae</taxon>
        <taxon>Ilex</taxon>
    </lineage>
</organism>
<sequence>MENVYSLFGSTKFSVISVAMITQWVVSFATTHQTKPHKLKSQLLFGLLQSKSLHICGWHNTDFSFFSDFDWFRSSFRIRIMLEGFSLSLQEVKHVAVTKSVH</sequence>
<keyword evidence="2" id="KW-1185">Reference proteome</keyword>
<reference evidence="1 2" key="1">
    <citation type="submission" date="2024-02" db="EMBL/GenBank/DDBJ databases">
        <authorList>
            <person name="Vignale AGUSTIN F."/>
            <person name="Sosa J E."/>
            <person name="Modenutti C."/>
        </authorList>
    </citation>
    <scope>NUCLEOTIDE SEQUENCE [LARGE SCALE GENOMIC DNA]</scope>
</reference>
<name>A0ABC8RGX9_9AQUA</name>